<gene>
    <name evidence="1" type="ORF">GYA55_00725</name>
</gene>
<protein>
    <submittedName>
        <fullName evidence="1">Uncharacterized protein</fullName>
    </submittedName>
</protein>
<sequence>MGAATNYLENKILDHILGNSAYSAPSKVYVGLATGVSEAGVVTGEPSSGSYARVEVTNNATNFPNAVDGSKSNGTAITFPEATGSWGTLTHVFISDASSGGNVLLYSELTVSKAVDTGDTVSFAIGSLTFNLD</sequence>
<evidence type="ECO:0000313" key="1">
    <source>
        <dbReference type="EMBL" id="NMC61668.1"/>
    </source>
</evidence>
<name>A0A7X9FPV4_9DELT</name>
<organism evidence="1 2">
    <name type="scientific">SAR324 cluster bacterium</name>
    <dbReference type="NCBI Taxonomy" id="2024889"/>
    <lineage>
        <taxon>Bacteria</taxon>
        <taxon>Deltaproteobacteria</taxon>
        <taxon>SAR324 cluster</taxon>
    </lineage>
</organism>
<comment type="caution">
    <text evidence="1">The sequence shown here is derived from an EMBL/GenBank/DDBJ whole genome shotgun (WGS) entry which is preliminary data.</text>
</comment>
<proteinExistence type="predicted"/>
<dbReference type="Proteomes" id="UP000524246">
    <property type="component" value="Unassembled WGS sequence"/>
</dbReference>
<evidence type="ECO:0000313" key="2">
    <source>
        <dbReference type="Proteomes" id="UP000524246"/>
    </source>
</evidence>
<dbReference type="AlphaFoldDB" id="A0A7X9FPV4"/>
<dbReference type="Pfam" id="PF23140">
    <property type="entry name" value="Gp80"/>
    <property type="match status" value="1"/>
</dbReference>
<accession>A0A7X9FPV4</accession>
<reference evidence="1 2" key="1">
    <citation type="journal article" date="2020" name="Biotechnol. Biofuels">
        <title>New insights from the biogas microbiome by comprehensive genome-resolved metagenomics of nearly 1600 species originating from multiple anaerobic digesters.</title>
        <authorList>
            <person name="Campanaro S."/>
            <person name="Treu L."/>
            <person name="Rodriguez-R L.M."/>
            <person name="Kovalovszki A."/>
            <person name="Ziels R.M."/>
            <person name="Maus I."/>
            <person name="Zhu X."/>
            <person name="Kougias P.G."/>
            <person name="Basile A."/>
            <person name="Luo G."/>
            <person name="Schluter A."/>
            <person name="Konstantinidis K.T."/>
            <person name="Angelidaki I."/>
        </authorList>
    </citation>
    <scope>NUCLEOTIDE SEQUENCE [LARGE SCALE GENOMIC DNA]</scope>
    <source>
        <strain evidence="1">AS27yjCOA_65</strain>
    </source>
</reference>
<dbReference type="EMBL" id="JAAZON010000026">
    <property type="protein sequence ID" value="NMC61668.1"/>
    <property type="molecule type" value="Genomic_DNA"/>
</dbReference>
<dbReference type="InterPro" id="IPR056908">
    <property type="entry name" value="Gp80-like"/>
</dbReference>